<evidence type="ECO:0000313" key="1">
    <source>
        <dbReference type="EMBL" id="MBB3056760.1"/>
    </source>
</evidence>
<dbReference type="AlphaFoldDB" id="A0A839SIR2"/>
<dbReference type="EMBL" id="JACHWX010000009">
    <property type="protein sequence ID" value="MBB3056760.1"/>
    <property type="molecule type" value="Genomic_DNA"/>
</dbReference>
<protein>
    <submittedName>
        <fullName evidence="1">Uncharacterized protein</fullName>
    </submittedName>
</protein>
<sequence length="52" mass="5670">MPNSIKSKLDGEREMDDLFVPAGSVADDPASNCTVNLKAARSAENGFYYFLN</sequence>
<gene>
    <name evidence="1" type="ORF">FHS11_003186</name>
</gene>
<accession>A0A839SIR2</accession>
<reference evidence="1" key="1">
    <citation type="submission" date="2020-08" db="EMBL/GenBank/DDBJ databases">
        <title>Genomic Encyclopedia of Type Strains, Phase III (KMG-III): the genomes of soil and plant-associated and newly described type strains.</title>
        <authorList>
            <person name="Whitman W."/>
        </authorList>
    </citation>
    <scope>NUCLEOTIDE SEQUENCE [LARGE SCALE GENOMIC DNA]</scope>
    <source>
        <strain evidence="1">CECT 8628</strain>
    </source>
</reference>
<organism evidence="1 2">
    <name type="scientific">Mucilaginibacter gotjawali</name>
    <dbReference type="NCBI Taxonomy" id="1550579"/>
    <lineage>
        <taxon>Bacteria</taxon>
        <taxon>Pseudomonadati</taxon>
        <taxon>Bacteroidota</taxon>
        <taxon>Sphingobacteriia</taxon>
        <taxon>Sphingobacteriales</taxon>
        <taxon>Sphingobacteriaceae</taxon>
        <taxon>Mucilaginibacter</taxon>
    </lineage>
</organism>
<comment type="caution">
    <text evidence="1">The sequence shown here is derived from an EMBL/GenBank/DDBJ whole genome shotgun (WGS) entry which is preliminary data.</text>
</comment>
<evidence type="ECO:0000313" key="2">
    <source>
        <dbReference type="Proteomes" id="UP000539265"/>
    </source>
</evidence>
<proteinExistence type="predicted"/>
<dbReference type="Proteomes" id="UP000539265">
    <property type="component" value="Unassembled WGS sequence"/>
</dbReference>
<keyword evidence="2" id="KW-1185">Reference proteome</keyword>
<name>A0A839SIR2_9SPHI</name>